<evidence type="ECO:0000259" key="5">
    <source>
        <dbReference type="PROSITE" id="PS50893"/>
    </source>
</evidence>
<evidence type="ECO:0000256" key="1">
    <source>
        <dbReference type="ARBA" id="ARBA00005417"/>
    </source>
</evidence>
<proteinExistence type="inferred from homology"/>
<keyword evidence="3" id="KW-0547">Nucleotide-binding</keyword>
<protein>
    <recommendedName>
        <fullName evidence="5">ABC transporter domain-containing protein</fullName>
    </recommendedName>
</protein>
<dbReference type="AlphaFoldDB" id="A0AA38HFK0"/>
<keyword evidence="4" id="KW-0067">ATP-binding</keyword>
<dbReference type="EMBL" id="JALNTZ010004015">
    <property type="protein sequence ID" value="KAJ3615607.1"/>
    <property type="molecule type" value="Genomic_DNA"/>
</dbReference>
<dbReference type="InterPro" id="IPR027417">
    <property type="entry name" value="P-loop_NTPase"/>
</dbReference>
<gene>
    <name evidence="6" type="ORF">Zmor_016286</name>
</gene>
<sequence>MLQINSLKKTYGKQNVLDDVSFEINKGEIVGFIGDNGAGKTTTIKCIFGEVLFNEGSITLDGENIFENYRLQDLCFFPDSNNIPLDLSVDDFVEYTMMLRGKRKDEIKNTKEQVYKLLKLEEHKKKKLKQLSAGLKKRSIMASCLCLNPKIIILDEPTANLDIETKSEFISILRKMNENGVTIMITSHLIDELQDLITKLIIIKEGKIAYNSLFDGKKEKIIDIYNKSIEREAIDLEIVNELFKK</sequence>
<keyword evidence="7" id="KW-1185">Reference proteome</keyword>
<dbReference type="CDD" id="cd03230">
    <property type="entry name" value="ABC_DR_subfamily_A"/>
    <property type="match status" value="1"/>
</dbReference>
<dbReference type="Gene3D" id="3.40.50.300">
    <property type="entry name" value="P-loop containing nucleotide triphosphate hydrolases"/>
    <property type="match status" value="1"/>
</dbReference>
<dbReference type="GO" id="GO:0005524">
    <property type="term" value="F:ATP binding"/>
    <property type="evidence" value="ECO:0007669"/>
    <property type="project" value="UniProtKB-KW"/>
</dbReference>
<keyword evidence="2" id="KW-0813">Transport</keyword>
<organism evidence="6 7">
    <name type="scientific">Zophobas morio</name>
    <dbReference type="NCBI Taxonomy" id="2755281"/>
    <lineage>
        <taxon>Eukaryota</taxon>
        <taxon>Metazoa</taxon>
        <taxon>Ecdysozoa</taxon>
        <taxon>Arthropoda</taxon>
        <taxon>Hexapoda</taxon>
        <taxon>Insecta</taxon>
        <taxon>Pterygota</taxon>
        <taxon>Neoptera</taxon>
        <taxon>Endopterygota</taxon>
        <taxon>Coleoptera</taxon>
        <taxon>Polyphaga</taxon>
        <taxon>Cucujiformia</taxon>
        <taxon>Tenebrionidae</taxon>
        <taxon>Zophobas</taxon>
    </lineage>
</organism>
<dbReference type="PANTHER" id="PTHR42711:SF5">
    <property type="entry name" value="ABC TRANSPORTER ATP-BINDING PROTEIN NATA"/>
    <property type="match status" value="1"/>
</dbReference>
<dbReference type="SUPFAM" id="SSF52540">
    <property type="entry name" value="P-loop containing nucleoside triphosphate hydrolases"/>
    <property type="match status" value="1"/>
</dbReference>
<name>A0AA38HFK0_9CUCU</name>
<evidence type="ECO:0000313" key="7">
    <source>
        <dbReference type="Proteomes" id="UP001168821"/>
    </source>
</evidence>
<feature type="domain" description="ABC transporter" evidence="5">
    <location>
        <begin position="2"/>
        <end position="230"/>
    </location>
</feature>
<dbReference type="PROSITE" id="PS50893">
    <property type="entry name" value="ABC_TRANSPORTER_2"/>
    <property type="match status" value="1"/>
</dbReference>
<dbReference type="SMART" id="SM00382">
    <property type="entry name" value="AAA"/>
    <property type="match status" value="1"/>
</dbReference>
<comment type="caution">
    <text evidence="6">The sequence shown here is derived from an EMBL/GenBank/DDBJ whole genome shotgun (WGS) entry which is preliminary data.</text>
</comment>
<dbReference type="InterPro" id="IPR003439">
    <property type="entry name" value="ABC_transporter-like_ATP-bd"/>
</dbReference>
<reference evidence="6" key="1">
    <citation type="journal article" date="2023" name="G3 (Bethesda)">
        <title>Whole genome assemblies of Zophobas morio and Tenebrio molitor.</title>
        <authorList>
            <person name="Kaur S."/>
            <person name="Stinson S.A."/>
            <person name="diCenzo G.C."/>
        </authorList>
    </citation>
    <scope>NUCLEOTIDE SEQUENCE</scope>
    <source>
        <strain evidence="6">QUZm001</strain>
    </source>
</reference>
<dbReference type="Proteomes" id="UP001168821">
    <property type="component" value="Unassembled WGS sequence"/>
</dbReference>
<evidence type="ECO:0000256" key="2">
    <source>
        <dbReference type="ARBA" id="ARBA00022448"/>
    </source>
</evidence>
<dbReference type="GO" id="GO:0016887">
    <property type="term" value="F:ATP hydrolysis activity"/>
    <property type="evidence" value="ECO:0007669"/>
    <property type="project" value="InterPro"/>
</dbReference>
<evidence type="ECO:0000256" key="4">
    <source>
        <dbReference type="ARBA" id="ARBA00022840"/>
    </source>
</evidence>
<comment type="similarity">
    <text evidence="1">Belongs to the ABC transporter superfamily.</text>
</comment>
<accession>A0AA38HFK0</accession>
<dbReference type="InterPro" id="IPR050763">
    <property type="entry name" value="ABC_transporter_ATP-binding"/>
</dbReference>
<dbReference type="PANTHER" id="PTHR42711">
    <property type="entry name" value="ABC TRANSPORTER ATP-BINDING PROTEIN"/>
    <property type="match status" value="1"/>
</dbReference>
<evidence type="ECO:0000256" key="3">
    <source>
        <dbReference type="ARBA" id="ARBA00022741"/>
    </source>
</evidence>
<evidence type="ECO:0000313" key="6">
    <source>
        <dbReference type="EMBL" id="KAJ3615607.1"/>
    </source>
</evidence>
<dbReference type="Pfam" id="PF00005">
    <property type="entry name" value="ABC_tran"/>
    <property type="match status" value="1"/>
</dbReference>
<dbReference type="InterPro" id="IPR003593">
    <property type="entry name" value="AAA+_ATPase"/>
</dbReference>